<reference evidence="1 2" key="1">
    <citation type="submission" date="2018-06" db="EMBL/GenBank/DDBJ databases">
        <title>The draft genome sequence of Crocinitomix sp. SM1701.</title>
        <authorList>
            <person name="Zhang X."/>
        </authorList>
    </citation>
    <scope>NUCLEOTIDE SEQUENCE [LARGE SCALE GENOMIC DNA]</scope>
    <source>
        <strain evidence="1 2">SM1701</strain>
    </source>
</reference>
<gene>
    <name evidence="1" type="ORF">DNU06_05935</name>
</gene>
<proteinExistence type="predicted"/>
<sequence>MKKILLPLLSFALIIGTSSCKKELFTSGDSDILNYESSNNFVINPGPFAEDSLASVVFLEKIDFLCDIDEKREQLQDNQKEGYELKESTTQSIRTLSFVMEERNADTEQESLGTFLKKSSLQIYHGEAADIEELGTCNTVTEVGQSYDRLTFEIDSKNIIEYMVSHPDYQFRVVNTFNSVPQAQRTFKYDFSVAYSADHIYTEI</sequence>
<dbReference type="RefSeq" id="WP_111062308.1">
    <property type="nucleotide sequence ID" value="NZ_JBHUCU010000002.1"/>
</dbReference>
<evidence type="ECO:0000313" key="1">
    <source>
        <dbReference type="EMBL" id="PZE18155.1"/>
    </source>
</evidence>
<dbReference type="Proteomes" id="UP000249248">
    <property type="component" value="Unassembled WGS sequence"/>
</dbReference>
<protein>
    <submittedName>
        <fullName evidence="1">Uncharacterized protein</fullName>
    </submittedName>
</protein>
<name>A0A2W1NFB0_9FLAO</name>
<organism evidence="1 2">
    <name type="scientific">Putridiphycobacter roseus</name>
    <dbReference type="NCBI Taxonomy" id="2219161"/>
    <lineage>
        <taxon>Bacteria</taxon>
        <taxon>Pseudomonadati</taxon>
        <taxon>Bacteroidota</taxon>
        <taxon>Flavobacteriia</taxon>
        <taxon>Flavobacteriales</taxon>
        <taxon>Crocinitomicaceae</taxon>
        <taxon>Putridiphycobacter</taxon>
    </lineage>
</organism>
<accession>A0A2W1NFB0</accession>
<dbReference type="PROSITE" id="PS51257">
    <property type="entry name" value="PROKAR_LIPOPROTEIN"/>
    <property type="match status" value="1"/>
</dbReference>
<evidence type="ECO:0000313" key="2">
    <source>
        <dbReference type="Proteomes" id="UP000249248"/>
    </source>
</evidence>
<keyword evidence="2" id="KW-1185">Reference proteome</keyword>
<dbReference type="AlphaFoldDB" id="A0A2W1NFB0"/>
<dbReference type="EMBL" id="QKSB01000002">
    <property type="protein sequence ID" value="PZE18155.1"/>
    <property type="molecule type" value="Genomic_DNA"/>
</dbReference>
<comment type="caution">
    <text evidence="1">The sequence shown here is derived from an EMBL/GenBank/DDBJ whole genome shotgun (WGS) entry which is preliminary data.</text>
</comment>